<comment type="caution">
    <text evidence="13">The sequence shown here is derived from an EMBL/GenBank/DDBJ whole genome shotgun (WGS) entry which is preliminary data.</text>
</comment>
<evidence type="ECO:0000313" key="14">
    <source>
        <dbReference type="Proteomes" id="UP000030854"/>
    </source>
</evidence>
<dbReference type="PANTHER" id="PTHR12468">
    <property type="entry name" value="GPI MANNOSYLTRANSFERASE 2"/>
    <property type="match status" value="1"/>
</dbReference>
<accession>A0A0B1P1J6</accession>
<comment type="subcellular location">
    <subcellularLocation>
        <location evidence="1 12">Endoplasmic reticulum membrane</location>
        <topology evidence="1 12">Multi-pass membrane protein</topology>
    </subcellularLocation>
</comment>
<feature type="transmembrane region" description="Helical" evidence="12">
    <location>
        <begin position="191"/>
        <end position="218"/>
    </location>
</feature>
<dbReference type="Pfam" id="PF04188">
    <property type="entry name" value="Mannosyl_trans2"/>
    <property type="match status" value="1"/>
</dbReference>
<comment type="similarity">
    <text evidence="3 12">Belongs to the PIGV family.</text>
</comment>
<dbReference type="GO" id="GO:0006506">
    <property type="term" value="P:GPI anchor biosynthetic process"/>
    <property type="evidence" value="ECO:0007669"/>
    <property type="project" value="UniProtKB-UniPathway"/>
</dbReference>
<evidence type="ECO:0000256" key="3">
    <source>
        <dbReference type="ARBA" id="ARBA00008698"/>
    </source>
</evidence>
<feature type="transmembrane region" description="Helical" evidence="12">
    <location>
        <begin position="224"/>
        <end position="244"/>
    </location>
</feature>
<dbReference type="STRING" id="52586.A0A0B1P1J6"/>
<dbReference type="GO" id="GO:0004376">
    <property type="term" value="F:GPI mannosyltransferase activity"/>
    <property type="evidence" value="ECO:0007669"/>
    <property type="project" value="InterPro"/>
</dbReference>
<feature type="transmembrane region" description="Helical" evidence="12">
    <location>
        <begin position="438"/>
        <end position="462"/>
    </location>
</feature>
<evidence type="ECO:0000256" key="8">
    <source>
        <dbReference type="ARBA" id="ARBA00022692"/>
    </source>
</evidence>
<evidence type="ECO:0000256" key="12">
    <source>
        <dbReference type="RuleBase" id="RU363112"/>
    </source>
</evidence>
<name>A0A0B1P1J6_UNCNE</name>
<evidence type="ECO:0000256" key="4">
    <source>
        <dbReference type="ARBA" id="ARBA00013795"/>
    </source>
</evidence>
<keyword evidence="11 12" id="KW-0472">Membrane</keyword>
<dbReference type="GO" id="GO:0031501">
    <property type="term" value="C:mannosyltransferase complex"/>
    <property type="evidence" value="ECO:0007669"/>
    <property type="project" value="TreeGrafter"/>
</dbReference>
<dbReference type="AlphaFoldDB" id="A0A0B1P1J6"/>
<gene>
    <name evidence="13" type="ORF">EV44_g0980</name>
</gene>
<dbReference type="HOGENOM" id="CLU_029048_0_0_1"/>
<keyword evidence="14" id="KW-1185">Reference proteome</keyword>
<keyword evidence="8 12" id="KW-0812">Transmembrane</keyword>
<dbReference type="OMA" id="GALFIWC"/>
<reference evidence="13 14" key="1">
    <citation type="journal article" date="2014" name="BMC Genomics">
        <title>Adaptive genomic structural variation in the grape powdery mildew pathogen, Erysiphe necator.</title>
        <authorList>
            <person name="Jones L."/>
            <person name="Riaz S."/>
            <person name="Morales-Cruz A."/>
            <person name="Amrine K.C."/>
            <person name="McGuire B."/>
            <person name="Gubler W.D."/>
            <person name="Walker M.A."/>
            <person name="Cantu D."/>
        </authorList>
    </citation>
    <scope>NUCLEOTIDE SEQUENCE [LARGE SCALE GENOMIC DNA]</scope>
    <source>
        <strain evidence="14">c</strain>
    </source>
</reference>
<evidence type="ECO:0000256" key="7">
    <source>
        <dbReference type="ARBA" id="ARBA00022679"/>
    </source>
</evidence>
<dbReference type="GO" id="GO:0005789">
    <property type="term" value="C:endoplasmic reticulum membrane"/>
    <property type="evidence" value="ECO:0007669"/>
    <property type="project" value="UniProtKB-SubCell"/>
</dbReference>
<evidence type="ECO:0000256" key="2">
    <source>
        <dbReference type="ARBA" id="ARBA00004687"/>
    </source>
</evidence>
<evidence type="ECO:0000256" key="6">
    <source>
        <dbReference type="ARBA" id="ARBA00022676"/>
    </source>
</evidence>
<dbReference type="EC" id="2.4.1.-" evidence="12"/>
<keyword evidence="6 12" id="KW-0328">Glycosyltransferase</keyword>
<proteinExistence type="inferred from homology"/>
<feature type="transmembrane region" description="Helical" evidence="12">
    <location>
        <begin position="324"/>
        <end position="345"/>
    </location>
</feature>
<dbReference type="Proteomes" id="UP000030854">
    <property type="component" value="Unassembled WGS sequence"/>
</dbReference>
<keyword evidence="10 12" id="KW-1133">Transmembrane helix</keyword>
<keyword evidence="7 12" id="KW-0808">Transferase</keyword>
<comment type="caution">
    <text evidence="12">Lacks conserved residue(s) required for the propagation of feature annotation.</text>
</comment>
<keyword evidence="5 12" id="KW-0337">GPI-anchor biosynthesis</keyword>
<organism evidence="13 14">
    <name type="scientific">Uncinula necator</name>
    <name type="common">Grape powdery mildew</name>
    <dbReference type="NCBI Taxonomy" id="52586"/>
    <lineage>
        <taxon>Eukaryota</taxon>
        <taxon>Fungi</taxon>
        <taxon>Dikarya</taxon>
        <taxon>Ascomycota</taxon>
        <taxon>Pezizomycotina</taxon>
        <taxon>Leotiomycetes</taxon>
        <taxon>Erysiphales</taxon>
        <taxon>Erysiphaceae</taxon>
        <taxon>Erysiphe</taxon>
    </lineage>
</organism>
<sequence>MARHDNSIVMDYDPRYLVCKVQQRILLKPSISWNPEKQAYKIIQKQKHREDFNDEVAGGRITESLLSTLTIHMADMRMIKTSSFEYIKKLSLLYIYWKAFLLAVVACSPGPGYDTSSSFSYPNEHKKNIPFLVHYLAQKLTRWDAVYFIEISRRGYIFEQEWAFGWGMTRFMALCTLGVRKYIFDSDGLECVVGVLIAHTTHFLSVIVLFALTLKIFIGENLENFAFFTACLHIISPAGIFLSAPYAESPCALLSFIGILTFTKSFSVKLPLTKDFLILTSGALFGIATTFRSNAILNGFLILEEAIRTLLAFRKGFRATKFRHLLATGLAGLFVGSGSLIPQYIAYNEYCAESPTLKRPWCTKAFPSIYQYVQSFYWNVGLFRYWKLSNLPLFLISAPMYCLIFASGIWALNLTITKNFLKNLDSTGGLKINYRYCLIVRNLAISQLILSIVTFTTAHAQIISRTSSSYPVWIWFLTSLLLSQKKSKFEPLVKGLTSYLTTYGIVQAGLFSSFLPPA</sequence>
<evidence type="ECO:0000256" key="1">
    <source>
        <dbReference type="ARBA" id="ARBA00004477"/>
    </source>
</evidence>
<dbReference type="GO" id="GO:0000009">
    <property type="term" value="F:alpha-1,6-mannosyltransferase activity"/>
    <property type="evidence" value="ECO:0007669"/>
    <property type="project" value="InterPro"/>
</dbReference>
<evidence type="ECO:0000313" key="13">
    <source>
        <dbReference type="EMBL" id="KHJ30689.1"/>
    </source>
</evidence>
<dbReference type="EMBL" id="JNVN01003757">
    <property type="protein sequence ID" value="KHJ30689.1"/>
    <property type="molecule type" value="Genomic_DNA"/>
</dbReference>
<dbReference type="PANTHER" id="PTHR12468:SF2">
    <property type="entry name" value="GPI MANNOSYLTRANSFERASE 2"/>
    <property type="match status" value="1"/>
</dbReference>
<keyword evidence="9 12" id="KW-0256">Endoplasmic reticulum</keyword>
<dbReference type="InterPro" id="IPR007315">
    <property type="entry name" value="PIG-V/Gpi18"/>
</dbReference>
<protein>
    <recommendedName>
        <fullName evidence="4 12">GPI mannosyltransferase 2</fullName>
        <ecNumber evidence="12">2.4.1.-</ecNumber>
    </recommendedName>
</protein>
<feature type="transmembrane region" description="Helical" evidence="12">
    <location>
        <begin position="276"/>
        <end position="303"/>
    </location>
</feature>
<evidence type="ECO:0000256" key="9">
    <source>
        <dbReference type="ARBA" id="ARBA00022824"/>
    </source>
</evidence>
<feature type="transmembrane region" description="Helical" evidence="12">
    <location>
        <begin position="393"/>
        <end position="417"/>
    </location>
</feature>
<evidence type="ECO:0000256" key="10">
    <source>
        <dbReference type="ARBA" id="ARBA00022989"/>
    </source>
</evidence>
<feature type="transmembrane region" description="Helical" evidence="12">
    <location>
        <begin position="92"/>
        <end position="113"/>
    </location>
</feature>
<evidence type="ECO:0000256" key="5">
    <source>
        <dbReference type="ARBA" id="ARBA00022502"/>
    </source>
</evidence>
<comment type="function">
    <text evidence="12">Mannosyltransferase involved in glycosylphosphatidylinositol-anchor biosynthesis.</text>
</comment>
<evidence type="ECO:0000256" key="11">
    <source>
        <dbReference type="ARBA" id="ARBA00023136"/>
    </source>
</evidence>
<dbReference type="UniPathway" id="UPA00196"/>
<comment type="pathway">
    <text evidence="2 12">Glycolipid biosynthesis; glycosylphosphatidylinositol-anchor biosynthesis.</text>
</comment>